<dbReference type="EMBL" id="WSRR01000027">
    <property type="protein sequence ID" value="MVX61653.1"/>
    <property type="molecule type" value="Genomic_DNA"/>
</dbReference>
<name>A0A6N8JNW4_9ACTN</name>
<dbReference type="InterPro" id="IPR009241">
    <property type="entry name" value="HigB-like"/>
</dbReference>
<accession>A0A6N8JNW4</accession>
<evidence type="ECO:0000313" key="2">
    <source>
        <dbReference type="Proteomes" id="UP000463388"/>
    </source>
</evidence>
<gene>
    <name evidence="1" type="ORF">GKZ27_09350</name>
</gene>
<dbReference type="OrthoDB" id="3233388at2"/>
<sequence length="123" mass="14129">MRIVWYRRPSGSVPMEEYLDAIDKKLRSKTLRSIQLLKLYGPHIGEPDSKPLGDGLFELRTSVGSAAGRVLYFFVVGDTAVLTHGFLKKTQKTPRREIERAERYRADFLSRSNREVDDGQSER</sequence>
<organism evidence="1 2">
    <name type="scientific">Adlercreutzia mucosicola</name>
    <dbReference type="NCBI Taxonomy" id="580026"/>
    <lineage>
        <taxon>Bacteria</taxon>
        <taxon>Bacillati</taxon>
        <taxon>Actinomycetota</taxon>
        <taxon>Coriobacteriia</taxon>
        <taxon>Eggerthellales</taxon>
        <taxon>Eggerthellaceae</taxon>
        <taxon>Adlercreutzia</taxon>
    </lineage>
</organism>
<comment type="caution">
    <text evidence="1">The sequence shown here is derived from an EMBL/GenBank/DDBJ whole genome shotgun (WGS) entry which is preliminary data.</text>
</comment>
<keyword evidence="2" id="KW-1185">Reference proteome</keyword>
<reference evidence="1 2" key="1">
    <citation type="submission" date="2019-12" db="EMBL/GenBank/DDBJ databases">
        <title>Microbes associate with the intestines of laboratory mice.</title>
        <authorList>
            <person name="Navarre W."/>
            <person name="Wong E."/>
        </authorList>
    </citation>
    <scope>NUCLEOTIDE SEQUENCE [LARGE SCALE GENOMIC DNA]</scope>
    <source>
        <strain evidence="1 2">NM66_B29</strain>
    </source>
</reference>
<dbReference type="Proteomes" id="UP000463388">
    <property type="component" value="Unassembled WGS sequence"/>
</dbReference>
<dbReference type="Pfam" id="PF05973">
    <property type="entry name" value="Gp49"/>
    <property type="match status" value="1"/>
</dbReference>
<dbReference type="AlphaFoldDB" id="A0A6N8JNW4"/>
<proteinExistence type="predicted"/>
<evidence type="ECO:0000313" key="1">
    <source>
        <dbReference type="EMBL" id="MVX61653.1"/>
    </source>
</evidence>
<protein>
    <submittedName>
        <fullName evidence="1">Type II toxin-antitoxin system RelE/ParE family toxin</fullName>
    </submittedName>
</protein>